<dbReference type="AlphaFoldDB" id="A0A919GSS2"/>
<proteinExistence type="predicted"/>
<evidence type="ECO:0000313" key="2">
    <source>
        <dbReference type="Proteomes" id="UP000600026"/>
    </source>
</evidence>
<dbReference type="OrthoDB" id="4195475at2"/>
<organism evidence="1 2">
    <name type="scientific">Streptomyces xanthophaeus</name>
    <dbReference type="NCBI Taxonomy" id="67385"/>
    <lineage>
        <taxon>Bacteria</taxon>
        <taxon>Bacillati</taxon>
        <taxon>Actinomycetota</taxon>
        <taxon>Actinomycetes</taxon>
        <taxon>Kitasatosporales</taxon>
        <taxon>Streptomycetaceae</taxon>
        <taxon>Streptomyces</taxon>
    </lineage>
</organism>
<dbReference type="EMBL" id="BNEE01000004">
    <property type="protein sequence ID" value="GHI83551.1"/>
    <property type="molecule type" value="Genomic_DNA"/>
</dbReference>
<comment type="caution">
    <text evidence="1">The sequence shown here is derived from an EMBL/GenBank/DDBJ whole genome shotgun (WGS) entry which is preliminary data.</text>
</comment>
<accession>A0A919GSS2</accession>
<dbReference type="RefSeq" id="WP_031151330.1">
    <property type="nucleotide sequence ID" value="NZ_BNEE01000004.1"/>
</dbReference>
<gene>
    <name evidence="1" type="ORF">Sxan_09150</name>
</gene>
<keyword evidence="2" id="KW-1185">Reference proteome</keyword>
<reference evidence="1" key="1">
    <citation type="submission" date="2020-09" db="EMBL/GenBank/DDBJ databases">
        <title>Whole genome shotgun sequence of Streptomyces xanthophaeus NBRC 12829.</title>
        <authorList>
            <person name="Komaki H."/>
            <person name="Tamura T."/>
        </authorList>
    </citation>
    <scope>NUCLEOTIDE SEQUENCE</scope>
    <source>
        <strain evidence="1">NBRC 12829</strain>
    </source>
</reference>
<evidence type="ECO:0000313" key="1">
    <source>
        <dbReference type="EMBL" id="GHI83551.1"/>
    </source>
</evidence>
<protein>
    <submittedName>
        <fullName evidence="1">Uncharacterized protein</fullName>
    </submittedName>
</protein>
<sequence length="127" mass="13860">MSTFTKRIGSFESPHSVEDTLKIVFSGVSEQLSDPVFEVSEPGLAAAVYLSRLDRSGITVTAGNKIDTYFRFLVDLTPTTSGCTGEVYLDRRMGAIRRWMGNAIGLAGGLQISFAQCSVRTRSWKTA</sequence>
<name>A0A919GSS2_9ACTN</name>
<dbReference type="Proteomes" id="UP000600026">
    <property type="component" value="Unassembled WGS sequence"/>
</dbReference>